<protein>
    <submittedName>
        <fullName evidence="1">Uncharacterized protein</fullName>
    </submittedName>
</protein>
<sequence>MPLLTHSCYSTKFRKLDTLPHNLKAKNKFVQCHLYHFTMYLYASC</sequence>
<keyword evidence="2" id="KW-1185">Reference proteome</keyword>
<proteinExistence type="predicted"/>
<gene>
    <name evidence="1" type="ORF">ACAOBT_LOCUS15338</name>
</gene>
<name>A0A9P0KWQ5_ACAOB</name>
<reference evidence="1" key="1">
    <citation type="submission" date="2022-03" db="EMBL/GenBank/DDBJ databases">
        <authorList>
            <person name="Sayadi A."/>
        </authorList>
    </citation>
    <scope>NUCLEOTIDE SEQUENCE</scope>
</reference>
<dbReference type="EMBL" id="CAKOFQ010006930">
    <property type="protein sequence ID" value="CAH1983035.1"/>
    <property type="molecule type" value="Genomic_DNA"/>
</dbReference>
<comment type="caution">
    <text evidence="1">The sequence shown here is derived from an EMBL/GenBank/DDBJ whole genome shotgun (WGS) entry which is preliminary data.</text>
</comment>
<organism evidence="1 2">
    <name type="scientific">Acanthoscelides obtectus</name>
    <name type="common">Bean weevil</name>
    <name type="synonym">Bruchus obtectus</name>
    <dbReference type="NCBI Taxonomy" id="200917"/>
    <lineage>
        <taxon>Eukaryota</taxon>
        <taxon>Metazoa</taxon>
        <taxon>Ecdysozoa</taxon>
        <taxon>Arthropoda</taxon>
        <taxon>Hexapoda</taxon>
        <taxon>Insecta</taxon>
        <taxon>Pterygota</taxon>
        <taxon>Neoptera</taxon>
        <taxon>Endopterygota</taxon>
        <taxon>Coleoptera</taxon>
        <taxon>Polyphaga</taxon>
        <taxon>Cucujiformia</taxon>
        <taxon>Chrysomeloidea</taxon>
        <taxon>Chrysomelidae</taxon>
        <taxon>Bruchinae</taxon>
        <taxon>Bruchini</taxon>
        <taxon>Acanthoscelides</taxon>
    </lineage>
</organism>
<accession>A0A9P0KWQ5</accession>
<dbReference type="AlphaFoldDB" id="A0A9P0KWQ5"/>
<evidence type="ECO:0000313" key="2">
    <source>
        <dbReference type="Proteomes" id="UP001152888"/>
    </source>
</evidence>
<evidence type="ECO:0000313" key="1">
    <source>
        <dbReference type="EMBL" id="CAH1983035.1"/>
    </source>
</evidence>
<dbReference type="Proteomes" id="UP001152888">
    <property type="component" value="Unassembled WGS sequence"/>
</dbReference>